<proteinExistence type="predicted"/>
<dbReference type="AlphaFoldDB" id="A0A6M4H5B4"/>
<sequence>MTADRDIIEARGLLERAEQESDPEQECERIEEALILLETADDPTPQQAELIANLRMAYARRFLGRISRLKKSTFEVWSYYLTILENLAPEIETLANEDAELAENRRAFVDMWGPEVKAALERSK</sequence>
<gene>
    <name evidence="1" type="ORF">DSM104440_00514</name>
</gene>
<accession>A0A6M4H5B4</accession>
<dbReference type="Proteomes" id="UP000503096">
    <property type="component" value="Chromosome"/>
</dbReference>
<organism evidence="1 2">
    <name type="scientific">Usitatibacter palustris</name>
    <dbReference type="NCBI Taxonomy" id="2732487"/>
    <lineage>
        <taxon>Bacteria</taxon>
        <taxon>Pseudomonadati</taxon>
        <taxon>Pseudomonadota</taxon>
        <taxon>Betaproteobacteria</taxon>
        <taxon>Nitrosomonadales</taxon>
        <taxon>Usitatibacteraceae</taxon>
        <taxon>Usitatibacter</taxon>
    </lineage>
</organism>
<dbReference type="InParanoid" id="A0A6M4H5B4"/>
<dbReference type="RefSeq" id="WP_171160469.1">
    <property type="nucleotide sequence ID" value="NZ_CP053073.1"/>
</dbReference>
<keyword evidence="2" id="KW-1185">Reference proteome</keyword>
<name>A0A6M4H5B4_9PROT</name>
<evidence type="ECO:0000313" key="2">
    <source>
        <dbReference type="Proteomes" id="UP000503096"/>
    </source>
</evidence>
<evidence type="ECO:0000313" key="1">
    <source>
        <dbReference type="EMBL" id="QJR13724.1"/>
    </source>
</evidence>
<protein>
    <submittedName>
        <fullName evidence="1">Uncharacterized protein</fullName>
    </submittedName>
</protein>
<dbReference type="KEGG" id="upl:DSM104440_00514"/>
<reference evidence="1 2" key="1">
    <citation type="submission" date="2020-04" db="EMBL/GenBank/DDBJ databases">
        <title>Usitatibacter rugosus gen. nov., sp. nov. and Usitatibacter palustris sp. nov., novel members of Usitatibacteraceae fam. nov. within the order Nitrosomonadales isolated from soil.</title>
        <authorList>
            <person name="Huber K.J."/>
            <person name="Neumann-Schaal M."/>
            <person name="Geppert A."/>
            <person name="Luckner M."/>
            <person name="Wanner G."/>
            <person name="Overmann J."/>
        </authorList>
    </citation>
    <scope>NUCLEOTIDE SEQUENCE [LARGE SCALE GENOMIC DNA]</scope>
    <source>
        <strain evidence="1 2">Swamp67</strain>
    </source>
</reference>
<dbReference type="EMBL" id="CP053073">
    <property type="protein sequence ID" value="QJR13724.1"/>
    <property type="molecule type" value="Genomic_DNA"/>
</dbReference>